<dbReference type="AlphaFoldDB" id="A0A6A6BYF0"/>
<accession>A0A6A6BYF0</accession>
<reference evidence="4" key="1">
    <citation type="journal article" date="2020" name="Stud. Mycol.">
        <title>101 Dothideomycetes genomes: a test case for predicting lifestyles and emergence of pathogens.</title>
        <authorList>
            <person name="Haridas S."/>
            <person name="Albert R."/>
            <person name="Binder M."/>
            <person name="Bloem J."/>
            <person name="Labutti K."/>
            <person name="Salamov A."/>
            <person name="Andreopoulos B."/>
            <person name="Baker S."/>
            <person name="Barry K."/>
            <person name="Bills G."/>
            <person name="Bluhm B."/>
            <person name="Cannon C."/>
            <person name="Castanera R."/>
            <person name="Culley D."/>
            <person name="Daum C."/>
            <person name="Ezra D."/>
            <person name="Gonzalez J."/>
            <person name="Henrissat B."/>
            <person name="Kuo A."/>
            <person name="Liang C."/>
            <person name="Lipzen A."/>
            <person name="Lutzoni F."/>
            <person name="Magnuson J."/>
            <person name="Mondo S."/>
            <person name="Nolan M."/>
            <person name="Ohm R."/>
            <person name="Pangilinan J."/>
            <person name="Park H.-J."/>
            <person name="Ramirez L."/>
            <person name="Alfaro M."/>
            <person name="Sun H."/>
            <person name="Tritt A."/>
            <person name="Yoshinaga Y."/>
            <person name="Zwiers L.-H."/>
            <person name="Turgeon B."/>
            <person name="Goodwin S."/>
            <person name="Spatafora J."/>
            <person name="Crous P."/>
            <person name="Grigoriev I."/>
        </authorList>
    </citation>
    <scope>NUCLEOTIDE SEQUENCE</scope>
    <source>
        <strain evidence="4">ATCC 36951</strain>
    </source>
</reference>
<dbReference type="GO" id="GO:0008081">
    <property type="term" value="F:phosphoric diester hydrolase activity"/>
    <property type="evidence" value="ECO:0007669"/>
    <property type="project" value="InterPro"/>
</dbReference>
<keyword evidence="3" id="KW-0812">Transmembrane</keyword>
<dbReference type="EMBL" id="ML993666">
    <property type="protein sequence ID" value="KAF2158436.1"/>
    <property type="molecule type" value="Genomic_DNA"/>
</dbReference>
<organism evidence="4 5">
    <name type="scientific">Zasmidium cellare ATCC 36951</name>
    <dbReference type="NCBI Taxonomy" id="1080233"/>
    <lineage>
        <taxon>Eukaryota</taxon>
        <taxon>Fungi</taxon>
        <taxon>Dikarya</taxon>
        <taxon>Ascomycota</taxon>
        <taxon>Pezizomycotina</taxon>
        <taxon>Dothideomycetes</taxon>
        <taxon>Dothideomycetidae</taxon>
        <taxon>Mycosphaerellales</taxon>
        <taxon>Mycosphaerellaceae</taxon>
        <taxon>Zasmidium</taxon>
    </lineage>
</organism>
<evidence type="ECO:0000313" key="4">
    <source>
        <dbReference type="EMBL" id="KAF2158436.1"/>
    </source>
</evidence>
<evidence type="ECO:0000313" key="5">
    <source>
        <dbReference type="Proteomes" id="UP000799537"/>
    </source>
</evidence>
<gene>
    <name evidence="4" type="ORF">M409DRAFT_31049</name>
</gene>
<dbReference type="SUPFAM" id="SSF51695">
    <property type="entry name" value="PLC-like phosphodiesterases"/>
    <property type="match status" value="1"/>
</dbReference>
<dbReference type="GO" id="GO:0006629">
    <property type="term" value="P:lipid metabolic process"/>
    <property type="evidence" value="ECO:0007669"/>
    <property type="project" value="InterPro"/>
</dbReference>
<keyword evidence="3" id="KW-1133">Transmembrane helix</keyword>
<protein>
    <recommendedName>
        <fullName evidence="2">Altered inheritance of mitochondria protein 6</fullName>
    </recommendedName>
</protein>
<keyword evidence="5" id="KW-1185">Reference proteome</keyword>
<proteinExistence type="inferred from homology"/>
<dbReference type="InterPro" id="IPR017946">
    <property type="entry name" value="PLC-like_Pdiesterase_TIM-brl"/>
</dbReference>
<evidence type="ECO:0000256" key="1">
    <source>
        <dbReference type="ARBA" id="ARBA00008858"/>
    </source>
</evidence>
<dbReference type="Proteomes" id="UP000799537">
    <property type="component" value="Unassembled WGS sequence"/>
</dbReference>
<comment type="similarity">
    <text evidence="1">Belongs to the AIM6 family.</text>
</comment>
<name>A0A6A6BYF0_ZASCE</name>
<dbReference type="OrthoDB" id="4153866at2759"/>
<evidence type="ECO:0000256" key="3">
    <source>
        <dbReference type="SAM" id="Phobius"/>
    </source>
</evidence>
<dbReference type="PANTHER" id="PTHR31571:SF1">
    <property type="entry name" value="ALTERED INHERITANCE OF MITOCHONDRIA PROTEIN 6"/>
    <property type="match status" value="1"/>
</dbReference>
<dbReference type="RefSeq" id="XP_033659325.1">
    <property type="nucleotide sequence ID" value="XM_033810179.1"/>
</dbReference>
<keyword evidence="3" id="KW-0472">Membrane</keyword>
<evidence type="ECO:0000256" key="2">
    <source>
        <dbReference type="ARBA" id="ARBA00014286"/>
    </source>
</evidence>
<feature type="transmembrane region" description="Helical" evidence="3">
    <location>
        <begin position="88"/>
        <end position="114"/>
    </location>
</feature>
<feature type="transmembrane region" description="Helical" evidence="3">
    <location>
        <begin position="48"/>
        <end position="67"/>
    </location>
</feature>
<dbReference type="InterPro" id="IPR051236">
    <property type="entry name" value="HAT_RTT109-like"/>
</dbReference>
<dbReference type="GeneID" id="54563451"/>
<sequence>MSYPKKYTFDYVAEPPSSSADLNAVSEADERGDIGIEDRPSGSTFAQLRHALFTAGFGITSFSHLLFSNRQSRKPQFQRETRRCRRSYVVGIMKRLLVTSPVMILSMFGILHLLQVMIGRSRLFWDANTIEFLPDLDRAHRFDNGFFRSTASASSEDVLPIPCHSHNDYWRREPLYDALSWGCTGVEADVWLFDEELYVGHTVSSLKREHTFRTLYINKLVELLDKMNHEHGIVEEPEVWSGVFKTRPQQTLTLLVDLKDNGHDAFPVLQKQLHALRERNYLTHWSGNEVVQRAVTVVATGDTPFDMLIANSTYRDVFYDAPLDRLWEAPRSPIDHQDPIHALDSEMDYGLAMSMQDSPAPNIHGINYFNTSTSYYASTSFSKTVGFVWRGHLSPRQMEIIRGQIRGAKRRGLKARFWNTPSWPIALRNHIWHVLVKEGADVLNVDDLAGAARQSWTMRVHQLW</sequence>
<dbReference type="PANTHER" id="PTHR31571">
    <property type="entry name" value="ALTERED INHERITANCE OF MITOCHONDRIA PROTEIN 6"/>
    <property type="match status" value="1"/>
</dbReference>